<feature type="binding site" evidence="3">
    <location>
        <position position="106"/>
    </location>
    <ligand>
        <name>substrate</name>
    </ligand>
</feature>
<feature type="binding site" evidence="3">
    <location>
        <position position="201"/>
    </location>
    <ligand>
        <name>a divalent metal cation</name>
        <dbReference type="ChEBI" id="CHEBI:60240"/>
    </ligand>
</feature>
<feature type="binding site" evidence="3">
    <location>
        <position position="152"/>
    </location>
    <ligand>
        <name>a divalent metal cation</name>
        <dbReference type="ChEBI" id="CHEBI:60240"/>
    </ligand>
</feature>
<dbReference type="PRINTS" id="PR01790">
    <property type="entry name" value="SMP30FAMILY"/>
</dbReference>
<name>A0A1E3M0Y7_9SPHN</name>
<sequence>MTSVVHAAPAPVWALDGPLLEGPVWVERDAALWFVDIKSHRIHRFRPNDGERQSWAAPAQIGFCLPAADGRFVAGLQTGLVLFDPADGSFTPLLDPEPDLPGNRLNDAAVDPSGRLWFGTMDDAEEASTGRIWRLDEDRRCAAVSEPVAISNGPAFSPDGRTIYHVDTLGGTIYAASVAADGTLTDTRIFARIAPADGYPDGPTVDAEGCVWIGLYNGHAVRRYSPAGELLESIAFPVSAITKVAFGGPDLRTLYATTAAKHLDAAGRTREPLAGALFACPVDVPGLPAPTVTVGL</sequence>
<feature type="binding site" evidence="3">
    <location>
        <position position="104"/>
    </location>
    <ligand>
        <name>substrate</name>
    </ligand>
</feature>
<dbReference type="InterPro" id="IPR005511">
    <property type="entry name" value="SMP-30"/>
</dbReference>
<dbReference type="InterPro" id="IPR013658">
    <property type="entry name" value="SGL"/>
</dbReference>
<dbReference type="RefSeq" id="WP_069319788.1">
    <property type="nucleotide sequence ID" value="NZ_MDDS01000013.1"/>
</dbReference>
<keyword evidence="3" id="KW-0862">Zinc</keyword>
<protein>
    <submittedName>
        <fullName evidence="5">Gluconolaconase</fullName>
    </submittedName>
</protein>
<dbReference type="Proteomes" id="UP000094487">
    <property type="component" value="Unassembled WGS sequence"/>
</dbReference>
<evidence type="ECO:0000256" key="3">
    <source>
        <dbReference type="PIRSR" id="PIRSR605511-2"/>
    </source>
</evidence>
<dbReference type="Pfam" id="PF08450">
    <property type="entry name" value="SGL"/>
    <property type="match status" value="1"/>
</dbReference>
<dbReference type="GO" id="GO:0005509">
    <property type="term" value="F:calcium ion binding"/>
    <property type="evidence" value="ECO:0007669"/>
    <property type="project" value="TreeGrafter"/>
</dbReference>
<comment type="similarity">
    <text evidence="1">Belongs to the SMP-30/CGR1 family.</text>
</comment>
<dbReference type="AlphaFoldDB" id="A0A1E3M0Y7"/>
<keyword evidence="3" id="KW-0479">Metal-binding</keyword>
<feature type="domain" description="SMP-30/Gluconolactonase/LRE-like region" evidence="4">
    <location>
        <begin position="21"/>
        <end position="259"/>
    </location>
</feature>
<dbReference type="PANTHER" id="PTHR10907">
    <property type="entry name" value="REGUCALCIN"/>
    <property type="match status" value="1"/>
</dbReference>
<dbReference type="EMBL" id="MDDS01000013">
    <property type="protein sequence ID" value="ODP38700.1"/>
    <property type="molecule type" value="Genomic_DNA"/>
</dbReference>
<proteinExistence type="inferred from homology"/>
<dbReference type="GO" id="GO:0019853">
    <property type="term" value="P:L-ascorbic acid biosynthetic process"/>
    <property type="evidence" value="ECO:0007669"/>
    <property type="project" value="TreeGrafter"/>
</dbReference>
<organism evidence="5 6">
    <name type="scientific">Sphingomonas turrisvirgatae</name>
    <dbReference type="NCBI Taxonomy" id="1888892"/>
    <lineage>
        <taxon>Bacteria</taxon>
        <taxon>Pseudomonadati</taxon>
        <taxon>Pseudomonadota</taxon>
        <taxon>Alphaproteobacteria</taxon>
        <taxon>Sphingomonadales</taxon>
        <taxon>Sphingomonadaceae</taxon>
        <taxon>Sphingomonas</taxon>
    </lineage>
</organism>
<dbReference type="PANTHER" id="PTHR10907:SF47">
    <property type="entry name" value="REGUCALCIN"/>
    <property type="match status" value="1"/>
</dbReference>
<dbReference type="Gene3D" id="2.120.10.30">
    <property type="entry name" value="TolB, C-terminal domain"/>
    <property type="match status" value="1"/>
</dbReference>
<dbReference type="InterPro" id="IPR011042">
    <property type="entry name" value="6-blade_b-propeller_TolB-like"/>
</dbReference>
<evidence type="ECO:0000313" key="5">
    <source>
        <dbReference type="EMBL" id="ODP38700.1"/>
    </source>
</evidence>
<comment type="caution">
    <text evidence="5">The sequence shown here is derived from an EMBL/GenBank/DDBJ whole genome shotgun (WGS) entry which is preliminary data.</text>
</comment>
<evidence type="ECO:0000256" key="1">
    <source>
        <dbReference type="ARBA" id="ARBA00008853"/>
    </source>
</evidence>
<dbReference type="SUPFAM" id="SSF63829">
    <property type="entry name" value="Calcium-dependent phosphotriesterase"/>
    <property type="match status" value="1"/>
</dbReference>
<gene>
    <name evidence="5" type="ORF">BFL28_01330</name>
</gene>
<accession>A0A1E3M0Y7</accession>
<dbReference type="OrthoDB" id="2633250at2"/>
<keyword evidence="6" id="KW-1185">Reference proteome</keyword>
<feature type="binding site" evidence="3">
    <location>
        <position position="21"/>
    </location>
    <ligand>
        <name>a divalent metal cation</name>
        <dbReference type="ChEBI" id="CHEBI:60240"/>
    </ligand>
</feature>
<dbReference type="GO" id="GO:0004341">
    <property type="term" value="F:gluconolactonase activity"/>
    <property type="evidence" value="ECO:0007669"/>
    <property type="project" value="TreeGrafter"/>
</dbReference>
<evidence type="ECO:0000259" key="4">
    <source>
        <dbReference type="Pfam" id="PF08450"/>
    </source>
</evidence>
<comment type="cofactor">
    <cofactor evidence="3">
        <name>Zn(2+)</name>
        <dbReference type="ChEBI" id="CHEBI:29105"/>
    </cofactor>
    <text evidence="3">Binds 1 divalent metal cation per subunit.</text>
</comment>
<evidence type="ECO:0000256" key="2">
    <source>
        <dbReference type="PIRSR" id="PIRSR605511-1"/>
    </source>
</evidence>
<evidence type="ECO:0000313" key="6">
    <source>
        <dbReference type="Proteomes" id="UP000094487"/>
    </source>
</evidence>
<feature type="active site" description="Proton donor/acceptor" evidence="2">
    <location>
        <position position="201"/>
    </location>
</feature>
<dbReference type="STRING" id="1888892.BFL28_01330"/>
<reference evidence="5 6" key="1">
    <citation type="submission" date="2016-08" db="EMBL/GenBank/DDBJ databases">
        <title>Draft genome of the agarase producing Sphingomonas sp. MCT13.</title>
        <authorList>
            <person name="D'Andrea M.M."/>
            <person name="Rossolini G.M."/>
            <person name="Thaller M.C."/>
        </authorList>
    </citation>
    <scope>NUCLEOTIDE SEQUENCE [LARGE SCALE GENOMIC DNA]</scope>
    <source>
        <strain evidence="5 6">MCT13</strain>
    </source>
</reference>